<evidence type="ECO:0000259" key="7">
    <source>
        <dbReference type="Pfam" id="PF01120"/>
    </source>
</evidence>
<dbReference type="Pfam" id="PF01120">
    <property type="entry name" value="Alpha_L_fucos"/>
    <property type="match status" value="1"/>
</dbReference>
<accession>A0ABW4B6S8</accession>
<evidence type="ECO:0000256" key="1">
    <source>
        <dbReference type="ARBA" id="ARBA00004071"/>
    </source>
</evidence>
<name>A0ABW4B6S8_9LACO</name>
<evidence type="ECO:0000256" key="4">
    <source>
        <dbReference type="ARBA" id="ARBA00022729"/>
    </source>
</evidence>
<dbReference type="PANTHER" id="PTHR10030:SF37">
    <property type="entry name" value="ALPHA-L-FUCOSIDASE-RELATED"/>
    <property type="match status" value="1"/>
</dbReference>
<dbReference type="RefSeq" id="WP_125585403.1">
    <property type="nucleotide sequence ID" value="NZ_JBHTMO010000004.1"/>
</dbReference>
<keyword evidence="4" id="KW-0732">Signal</keyword>
<dbReference type="InterPro" id="IPR016286">
    <property type="entry name" value="FUC_metazoa-typ"/>
</dbReference>
<evidence type="ECO:0000256" key="3">
    <source>
        <dbReference type="ARBA" id="ARBA00012662"/>
    </source>
</evidence>
<evidence type="ECO:0000313" key="9">
    <source>
        <dbReference type="Proteomes" id="UP001597249"/>
    </source>
</evidence>
<proteinExistence type="inferred from homology"/>
<keyword evidence="5 8" id="KW-0378">Hydrolase</keyword>
<organism evidence="8 9">
    <name type="scientific">Lacticaseibacillus jixianensis</name>
    <dbReference type="NCBI Taxonomy" id="2486012"/>
    <lineage>
        <taxon>Bacteria</taxon>
        <taxon>Bacillati</taxon>
        <taxon>Bacillota</taxon>
        <taxon>Bacilli</taxon>
        <taxon>Lactobacillales</taxon>
        <taxon>Lactobacillaceae</taxon>
        <taxon>Lacticaseibacillus</taxon>
    </lineage>
</organism>
<keyword evidence="6 8" id="KW-0326">Glycosidase</keyword>
<evidence type="ECO:0000256" key="2">
    <source>
        <dbReference type="ARBA" id="ARBA00007951"/>
    </source>
</evidence>
<evidence type="ECO:0000313" key="8">
    <source>
        <dbReference type="EMBL" id="MFD1392448.1"/>
    </source>
</evidence>
<dbReference type="SUPFAM" id="SSF51445">
    <property type="entry name" value="(Trans)glycosidases"/>
    <property type="match status" value="1"/>
</dbReference>
<keyword evidence="9" id="KW-1185">Reference proteome</keyword>
<dbReference type="Proteomes" id="UP001597249">
    <property type="component" value="Unassembled WGS sequence"/>
</dbReference>
<dbReference type="EMBL" id="JBHTMO010000004">
    <property type="protein sequence ID" value="MFD1392448.1"/>
    <property type="molecule type" value="Genomic_DNA"/>
</dbReference>
<feature type="domain" description="Glycoside hydrolase family 29 N-terminal" evidence="7">
    <location>
        <begin position="9"/>
        <end position="369"/>
    </location>
</feature>
<dbReference type="InterPro" id="IPR057739">
    <property type="entry name" value="Glyco_hydro_29_N"/>
</dbReference>
<dbReference type="GO" id="GO:0004560">
    <property type="term" value="F:alpha-L-fucosidase activity"/>
    <property type="evidence" value="ECO:0007669"/>
    <property type="project" value="UniProtKB-EC"/>
</dbReference>
<dbReference type="InterPro" id="IPR017853">
    <property type="entry name" value="GH"/>
</dbReference>
<dbReference type="InterPro" id="IPR000933">
    <property type="entry name" value="Glyco_hydro_29"/>
</dbReference>
<dbReference type="Gene3D" id="2.60.40.1180">
    <property type="entry name" value="Golgi alpha-mannosidase II"/>
    <property type="match status" value="1"/>
</dbReference>
<dbReference type="Gene3D" id="3.20.20.80">
    <property type="entry name" value="Glycosidases"/>
    <property type="match status" value="1"/>
</dbReference>
<dbReference type="SMART" id="SM00812">
    <property type="entry name" value="Alpha_L_fucos"/>
    <property type="match status" value="1"/>
</dbReference>
<dbReference type="PANTHER" id="PTHR10030">
    <property type="entry name" value="ALPHA-L-FUCOSIDASE"/>
    <property type="match status" value="1"/>
</dbReference>
<dbReference type="InterPro" id="IPR013780">
    <property type="entry name" value="Glyco_hydro_b"/>
</dbReference>
<dbReference type="EC" id="3.2.1.51" evidence="3"/>
<comment type="function">
    <text evidence="1">Alpha-L-fucosidase is responsible for hydrolyzing the alpha-1,6-linked fucose joined to the reducing-end N-acetylglucosamine of the carbohydrate moieties of glycoproteins.</text>
</comment>
<comment type="similarity">
    <text evidence="2">Belongs to the glycosyl hydrolase 29 family.</text>
</comment>
<evidence type="ECO:0000256" key="5">
    <source>
        <dbReference type="ARBA" id="ARBA00022801"/>
    </source>
</evidence>
<protein>
    <recommendedName>
        <fullName evidence="3">alpha-L-fucosidase</fullName>
        <ecNumber evidence="3">3.2.1.51</ecNumber>
    </recommendedName>
</protein>
<gene>
    <name evidence="8" type="ORF">ACFQ3L_02450</name>
</gene>
<sequence>MAKTVEEIRAVNAQGKYQPNWESLSRMPVPAWFKQAKFGIFTHWGLYTVPEYSNEWYSRNMYIKGMPAYEHHIKTYGPQKDFGYKDFIPLFTAKKFDPQAWVALFKRAGAKYYFPVAEHHDGFQMYKSDLSHWNAAEMGPKRDLLGELRQAALGVGLHFCTSNHRAEHWWFMGHGKQFDSDVKEPLQKGDFYWPAMPEPDNQDLYSTPYPTKEYLEDWLQRVCELIDNYRPEMLYFDWWIQHEAFKPYVKEMTAYYYNRAAEWGTPVGICYKYDALAWGDGIPDVERGGFEQQKPFYWQTDTAIANNSWCYTDSLDYKGTNELLISLLDAVSKNGNLLLNVGPRADGSIAPKDRQILEEIGDWLAVNGEGIYGSTCWKLFGEGPTNIKEGMFQDLSGMHYGPKDIRYTANNGSVYAYLLSPAGASEATLTAFREFDEHDQPAFHAPIKRVEQLGVGPVSWYIDKAGLKVELQPNADNRPIGLKIMVE</sequence>
<comment type="caution">
    <text evidence="8">The sequence shown here is derived from an EMBL/GenBank/DDBJ whole genome shotgun (WGS) entry which is preliminary data.</text>
</comment>
<reference evidence="9" key="1">
    <citation type="journal article" date="2019" name="Int. J. Syst. Evol. Microbiol.">
        <title>The Global Catalogue of Microorganisms (GCM) 10K type strain sequencing project: providing services to taxonomists for standard genome sequencing and annotation.</title>
        <authorList>
            <consortium name="The Broad Institute Genomics Platform"/>
            <consortium name="The Broad Institute Genome Sequencing Center for Infectious Disease"/>
            <person name="Wu L."/>
            <person name="Ma J."/>
        </authorList>
    </citation>
    <scope>NUCLEOTIDE SEQUENCE [LARGE SCALE GENOMIC DNA]</scope>
    <source>
        <strain evidence="9">CCM 8911</strain>
    </source>
</reference>
<evidence type="ECO:0000256" key="6">
    <source>
        <dbReference type="ARBA" id="ARBA00023295"/>
    </source>
</evidence>
<dbReference type="PRINTS" id="PR00741">
    <property type="entry name" value="GLHYDRLASE29"/>
</dbReference>